<keyword evidence="2" id="KW-0436">Ligase</keyword>
<dbReference type="Pfam" id="PF00501">
    <property type="entry name" value="AMP-binding"/>
    <property type="match status" value="1"/>
</dbReference>
<dbReference type="Proteomes" id="UP000275461">
    <property type="component" value="Unassembled WGS sequence"/>
</dbReference>
<evidence type="ECO:0000259" key="6">
    <source>
        <dbReference type="Pfam" id="PF00501"/>
    </source>
</evidence>
<evidence type="ECO:0000259" key="7">
    <source>
        <dbReference type="Pfam" id="PF13193"/>
    </source>
</evidence>
<evidence type="ECO:0000313" key="9">
    <source>
        <dbReference type="Proteomes" id="UP000275461"/>
    </source>
</evidence>
<keyword evidence="3" id="KW-0547">Nucleotide-binding</keyword>
<dbReference type="InterPro" id="IPR025110">
    <property type="entry name" value="AMP-bd_C"/>
</dbReference>
<dbReference type="GO" id="GO:0004321">
    <property type="term" value="F:fatty-acyl-CoA synthase activity"/>
    <property type="evidence" value="ECO:0007669"/>
    <property type="project" value="TreeGrafter"/>
</dbReference>
<dbReference type="InterPro" id="IPR051087">
    <property type="entry name" value="Mitochondrial_ACSM"/>
</dbReference>
<dbReference type="GO" id="GO:0005524">
    <property type="term" value="F:ATP binding"/>
    <property type="evidence" value="ECO:0007669"/>
    <property type="project" value="UniProtKB-KW"/>
</dbReference>
<feature type="domain" description="AMP-binding enzyme C-terminal" evidence="7">
    <location>
        <begin position="455"/>
        <end position="533"/>
    </location>
</feature>
<feature type="region of interest" description="Disordered" evidence="5">
    <location>
        <begin position="534"/>
        <end position="558"/>
    </location>
</feature>
<dbReference type="GO" id="GO:0006633">
    <property type="term" value="P:fatty acid biosynthetic process"/>
    <property type="evidence" value="ECO:0007669"/>
    <property type="project" value="TreeGrafter"/>
</dbReference>
<dbReference type="PANTHER" id="PTHR43605">
    <property type="entry name" value="ACYL-COENZYME A SYNTHETASE"/>
    <property type="match status" value="1"/>
</dbReference>
<name>A0A498BUL5_9GAMM</name>
<dbReference type="GO" id="GO:0015645">
    <property type="term" value="F:fatty acid ligase activity"/>
    <property type="evidence" value="ECO:0007669"/>
    <property type="project" value="TreeGrafter"/>
</dbReference>
<evidence type="ECO:0000313" key="8">
    <source>
        <dbReference type="EMBL" id="RLK47132.1"/>
    </source>
</evidence>
<dbReference type="EMBL" id="RCDA01000004">
    <property type="protein sequence ID" value="RLK47132.1"/>
    <property type="molecule type" value="Genomic_DNA"/>
</dbReference>
<protein>
    <submittedName>
        <fullName evidence="8">Acetyl-CoA synthetase</fullName>
    </submittedName>
</protein>
<dbReference type="GO" id="GO:0016405">
    <property type="term" value="F:CoA-ligase activity"/>
    <property type="evidence" value="ECO:0007669"/>
    <property type="project" value="UniProtKB-ARBA"/>
</dbReference>
<comment type="caution">
    <text evidence="8">The sequence shown here is derived from an EMBL/GenBank/DDBJ whole genome shotgun (WGS) entry which is preliminary data.</text>
</comment>
<evidence type="ECO:0000256" key="1">
    <source>
        <dbReference type="ARBA" id="ARBA00006432"/>
    </source>
</evidence>
<dbReference type="GO" id="GO:0006637">
    <property type="term" value="P:acyl-CoA metabolic process"/>
    <property type="evidence" value="ECO:0007669"/>
    <property type="project" value="TreeGrafter"/>
</dbReference>
<dbReference type="Gene3D" id="3.30.300.30">
    <property type="match status" value="1"/>
</dbReference>
<proteinExistence type="inferred from homology"/>
<evidence type="ECO:0000256" key="3">
    <source>
        <dbReference type="ARBA" id="ARBA00022741"/>
    </source>
</evidence>
<evidence type="ECO:0000256" key="5">
    <source>
        <dbReference type="SAM" id="MobiDB-lite"/>
    </source>
</evidence>
<dbReference type="RefSeq" id="WP_121442959.1">
    <property type="nucleotide sequence ID" value="NZ_RCDA01000004.1"/>
</dbReference>
<comment type="similarity">
    <text evidence="1">Belongs to the ATP-dependent AMP-binding enzyme family.</text>
</comment>
<dbReference type="AlphaFoldDB" id="A0A498BUL5"/>
<dbReference type="InterPro" id="IPR000873">
    <property type="entry name" value="AMP-dep_synth/lig_dom"/>
</dbReference>
<feature type="domain" description="AMP-dependent synthetase/ligase" evidence="6">
    <location>
        <begin position="38"/>
        <end position="396"/>
    </location>
</feature>
<dbReference type="SUPFAM" id="SSF56801">
    <property type="entry name" value="Acetyl-CoA synthetase-like"/>
    <property type="match status" value="1"/>
</dbReference>
<dbReference type="Gene3D" id="3.40.50.12780">
    <property type="entry name" value="N-terminal domain of ligase-like"/>
    <property type="match status" value="1"/>
</dbReference>
<organism evidence="8 9">
    <name type="scientific">Alkalispirillum mobile</name>
    <dbReference type="NCBI Taxonomy" id="85925"/>
    <lineage>
        <taxon>Bacteria</taxon>
        <taxon>Pseudomonadati</taxon>
        <taxon>Pseudomonadota</taxon>
        <taxon>Gammaproteobacteria</taxon>
        <taxon>Chromatiales</taxon>
        <taxon>Ectothiorhodospiraceae</taxon>
        <taxon>Alkalispirillum</taxon>
    </lineage>
</organism>
<dbReference type="OrthoDB" id="9803968at2"/>
<accession>A0A498BUL5</accession>
<evidence type="ECO:0000256" key="2">
    <source>
        <dbReference type="ARBA" id="ARBA00022598"/>
    </source>
</evidence>
<dbReference type="InterPro" id="IPR042099">
    <property type="entry name" value="ANL_N_sf"/>
</dbReference>
<sequence length="558" mass="60133">MSSADGFSWDAVRANWLDGLPGGRLNIAHEALDRHVQAGAGDREALVWWRQDGQREALSYAALLDASARFAGALQARGVGLGERVCTLAPRRPEPFIAGLGALRQGAVFAPLFPVYGPQPVRQRLTVSEARVLVTTEPLYRQVIRPIRSQLPALQDIILLDGEASGAESWARCLARAEPVPPVPTSPEFPALLHFTSGTLGPPKCVLHAHRAAAAHVASGRQVLELAPGGRHWCTADLGWVTGVSYAMLVPLLCGATTLIDEPAFEARRWYRLLAQEGIQTWVTSPTALRLLRRAGAEAAEGADLGRLRRIFSTGEPLDAALANWSRGAFGTPARNGWWQSETGAIMIAQYGDDPVAAGRMGRPVPGIEMALMQQEAGGLKPVAKGEVGEIALRGGWPSQFLAYLGETERYREAFVDGWYRSGDMARRLPDGELQFLGRSDDVIKTRGYMVGPAEVEAVLNRHPAVAESAVAGMPHRLAHTIVAAWVVPSRSPEDPDRLRKELLAYARRALGPAVTPRRITLVQELPRTAGGKVRRRALVGADRDDGGTAAPDEEGGG</sequence>
<gene>
    <name evidence="8" type="ORF">DFR31_2451</name>
</gene>
<keyword evidence="9" id="KW-1185">Reference proteome</keyword>
<dbReference type="PANTHER" id="PTHR43605:SF10">
    <property type="entry name" value="ACYL-COA SYNTHETASE MEDIUM CHAIN FAMILY MEMBER 3"/>
    <property type="match status" value="1"/>
</dbReference>
<dbReference type="InterPro" id="IPR045851">
    <property type="entry name" value="AMP-bd_C_sf"/>
</dbReference>
<dbReference type="Pfam" id="PF13193">
    <property type="entry name" value="AMP-binding_C"/>
    <property type="match status" value="1"/>
</dbReference>
<keyword evidence="4" id="KW-0067">ATP-binding</keyword>
<reference evidence="8 9" key="1">
    <citation type="submission" date="2018-10" db="EMBL/GenBank/DDBJ databases">
        <title>Genomic Encyclopedia of Type Strains, Phase IV (KMG-IV): sequencing the most valuable type-strain genomes for metagenomic binning, comparative biology and taxonomic classification.</title>
        <authorList>
            <person name="Goeker M."/>
        </authorList>
    </citation>
    <scope>NUCLEOTIDE SEQUENCE [LARGE SCALE GENOMIC DNA]</scope>
    <source>
        <strain evidence="8 9">DSM 12769</strain>
    </source>
</reference>
<evidence type="ECO:0000256" key="4">
    <source>
        <dbReference type="ARBA" id="ARBA00022840"/>
    </source>
</evidence>